<dbReference type="SMART" id="SM00388">
    <property type="entry name" value="HisKA"/>
    <property type="match status" value="1"/>
</dbReference>
<reference evidence="11" key="1">
    <citation type="submission" date="2012-06" db="EMBL/GenBank/DDBJ databases">
        <title>Complete sequence of chromosome of Desulfomonile tiedjei DSM 6799.</title>
        <authorList>
            <person name="Lucas S."/>
            <person name="Copeland A."/>
            <person name="Lapidus A."/>
            <person name="Glavina del Rio T."/>
            <person name="Dalin E."/>
            <person name="Tice H."/>
            <person name="Bruce D."/>
            <person name="Goodwin L."/>
            <person name="Pitluck S."/>
            <person name="Peters L."/>
            <person name="Ovchinnikova G."/>
            <person name="Zeytun A."/>
            <person name="Lu M."/>
            <person name="Kyrpides N."/>
            <person name="Mavromatis K."/>
            <person name="Ivanova N."/>
            <person name="Brettin T."/>
            <person name="Detter J.C."/>
            <person name="Han C."/>
            <person name="Larimer F."/>
            <person name="Land M."/>
            <person name="Hauser L."/>
            <person name="Markowitz V."/>
            <person name="Cheng J.-F."/>
            <person name="Hugenholtz P."/>
            <person name="Woyke T."/>
            <person name="Wu D."/>
            <person name="Spring S."/>
            <person name="Schroeder M."/>
            <person name="Brambilla E."/>
            <person name="Klenk H.-P."/>
            <person name="Eisen J.A."/>
        </authorList>
    </citation>
    <scope>NUCLEOTIDE SEQUENCE [LARGE SCALE GENOMIC DNA]</scope>
    <source>
        <strain evidence="11">ATCC 49306 / DSM 6799 / DCB-1</strain>
    </source>
</reference>
<keyword evidence="3" id="KW-0597">Phosphoprotein</keyword>
<gene>
    <name evidence="10" type="ordered locus">Desti_0492</name>
</gene>
<sequence length="524" mass="58462">MNQDGRSQKRNAEASRKRHLRALVVVDTPLPSLISETIDSLKTLGYKLKLAGIIILAYDETTARLTKKACRVPLYTDYRIAMEECSPEIIVLTSDNRRFHRELLNTVPEEVQIMGPFDVEALRALKRVSGQLGTTQTKLRNVELIKEVLMAGSGVSILVIDEDFRVLDINNAILSRTKMSKKGCLGRPCHWVIHRRMEPCEIAGCPASQVFLTGHSTHLVREERREHRNRYFTISAYPLGLDESGKKCVLMVWKDVTRGFAPVLDRQARSMKHDFSQILHHDKMAALGKLAAAAVHDINNPIQGILTFSKLMKSSLDSGNLDAKQIDKFRMYLDLIAGESARCGDIMRSLLSFARLGTLEKTPVHLNSVLDEVELLVGNRMELQGISFHKDLSEDLPPLRGDRNQVKQAILNLVLNSVEAMPRGGSITVQAYYKPDADGVQIRISDTGSGIPKSLQENLFEPFVTTKEFGKGTGLGLSVVYGIVIQHEGTIELQKDADEGATFVITLPVFRRSIPKNKLPQCSE</sequence>
<dbReference type="PRINTS" id="PR00344">
    <property type="entry name" value="BCTRLSENSOR"/>
</dbReference>
<keyword evidence="5" id="KW-0547">Nucleotide-binding</keyword>
<dbReference type="InterPro" id="IPR003594">
    <property type="entry name" value="HATPase_dom"/>
</dbReference>
<keyword evidence="8" id="KW-0902">Two-component regulatory system</keyword>
<dbReference type="SUPFAM" id="SSF55874">
    <property type="entry name" value="ATPase domain of HSP90 chaperone/DNA topoisomerase II/histidine kinase"/>
    <property type="match status" value="1"/>
</dbReference>
<dbReference type="Gene3D" id="3.30.565.10">
    <property type="entry name" value="Histidine kinase-like ATPase, C-terminal domain"/>
    <property type="match status" value="1"/>
</dbReference>
<organism evidence="10 11">
    <name type="scientific">Desulfomonile tiedjei (strain ATCC 49306 / DSM 6799 / DCB-1)</name>
    <dbReference type="NCBI Taxonomy" id="706587"/>
    <lineage>
        <taxon>Bacteria</taxon>
        <taxon>Pseudomonadati</taxon>
        <taxon>Thermodesulfobacteriota</taxon>
        <taxon>Desulfomonilia</taxon>
        <taxon>Desulfomonilales</taxon>
        <taxon>Desulfomonilaceae</taxon>
        <taxon>Desulfomonile</taxon>
    </lineage>
</organism>
<dbReference type="eggNOG" id="COG4191">
    <property type="taxonomic scope" value="Bacteria"/>
</dbReference>
<dbReference type="InterPro" id="IPR004358">
    <property type="entry name" value="Sig_transdc_His_kin-like_C"/>
</dbReference>
<evidence type="ECO:0000313" key="11">
    <source>
        <dbReference type="Proteomes" id="UP000006055"/>
    </source>
</evidence>
<dbReference type="AlphaFoldDB" id="I4C0Y5"/>
<dbReference type="RefSeq" id="WP_014808385.1">
    <property type="nucleotide sequence ID" value="NC_018025.1"/>
</dbReference>
<keyword evidence="6 10" id="KW-0418">Kinase</keyword>
<proteinExistence type="predicted"/>
<dbReference type="STRING" id="706587.Desti_0492"/>
<dbReference type="HOGENOM" id="CLU_000445_114_39_7"/>
<evidence type="ECO:0000313" key="10">
    <source>
        <dbReference type="EMBL" id="AFM23226.1"/>
    </source>
</evidence>
<evidence type="ECO:0000256" key="7">
    <source>
        <dbReference type="ARBA" id="ARBA00022840"/>
    </source>
</evidence>
<dbReference type="InterPro" id="IPR005467">
    <property type="entry name" value="His_kinase_dom"/>
</dbReference>
<keyword evidence="4" id="KW-0808">Transferase</keyword>
<dbReference type="EC" id="2.7.13.3" evidence="2"/>
<dbReference type="Pfam" id="PF00512">
    <property type="entry name" value="HisKA"/>
    <property type="match status" value="1"/>
</dbReference>
<dbReference type="InterPro" id="IPR036890">
    <property type="entry name" value="HATPase_C_sf"/>
</dbReference>
<evidence type="ECO:0000256" key="8">
    <source>
        <dbReference type="ARBA" id="ARBA00023012"/>
    </source>
</evidence>
<dbReference type="EMBL" id="CP003360">
    <property type="protein sequence ID" value="AFM23226.1"/>
    <property type="molecule type" value="Genomic_DNA"/>
</dbReference>
<evidence type="ECO:0000256" key="5">
    <source>
        <dbReference type="ARBA" id="ARBA00022741"/>
    </source>
</evidence>
<dbReference type="InterPro" id="IPR000014">
    <property type="entry name" value="PAS"/>
</dbReference>
<evidence type="ECO:0000256" key="3">
    <source>
        <dbReference type="ARBA" id="ARBA00022553"/>
    </source>
</evidence>
<dbReference type="GO" id="GO:0000155">
    <property type="term" value="F:phosphorelay sensor kinase activity"/>
    <property type="evidence" value="ECO:0007669"/>
    <property type="project" value="InterPro"/>
</dbReference>
<evidence type="ECO:0000256" key="2">
    <source>
        <dbReference type="ARBA" id="ARBA00012438"/>
    </source>
</evidence>
<evidence type="ECO:0000259" key="9">
    <source>
        <dbReference type="PROSITE" id="PS50109"/>
    </source>
</evidence>
<evidence type="ECO:0000256" key="4">
    <source>
        <dbReference type="ARBA" id="ARBA00022679"/>
    </source>
</evidence>
<evidence type="ECO:0000256" key="6">
    <source>
        <dbReference type="ARBA" id="ARBA00022777"/>
    </source>
</evidence>
<dbReference type="GO" id="GO:0005524">
    <property type="term" value="F:ATP binding"/>
    <property type="evidence" value="ECO:0007669"/>
    <property type="project" value="UniProtKB-KW"/>
</dbReference>
<dbReference type="SUPFAM" id="SSF55785">
    <property type="entry name" value="PYP-like sensor domain (PAS domain)"/>
    <property type="match status" value="1"/>
</dbReference>
<dbReference type="Pfam" id="PF02518">
    <property type="entry name" value="HATPase_c"/>
    <property type="match status" value="1"/>
</dbReference>
<dbReference type="InterPro" id="IPR036097">
    <property type="entry name" value="HisK_dim/P_sf"/>
</dbReference>
<comment type="catalytic activity">
    <reaction evidence="1">
        <text>ATP + protein L-histidine = ADP + protein N-phospho-L-histidine.</text>
        <dbReference type="EC" id="2.7.13.3"/>
    </reaction>
</comment>
<dbReference type="Pfam" id="PF13426">
    <property type="entry name" value="PAS_9"/>
    <property type="match status" value="1"/>
</dbReference>
<evidence type="ECO:0000256" key="1">
    <source>
        <dbReference type="ARBA" id="ARBA00000085"/>
    </source>
</evidence>
<dbReference type="InterPro" id="IPR035965">
    <property type="entry name" value="PAS-like_dom_sf"/>
</dbReference>
<dbReference type="KEGG" id="dti:Desti_0492"/>
<feature type="domain" description="Histidine kinase" evidence="9">
    <location>
        <begin position="293"/>
        <end position="511"/>
    </location>
</feature>
<accession>I4C0Y5</accession>
<keyword evidence="7" id="KW-0067">ATP-binding</keyword>
<dbReference type="Proteomes" id="UP000006055">
    <property type="component" value="Chromosome"/>
</dbReference>
<dbReference type="PANTHER" id="PTHR43065">
    <property type="entry name" value="SENSOR HISTIDINE KINASE"/>
    <property type="match status" value="1"/>
</dbReference>
<dbReference type="PROSITE" id="PS50109">
    <property type="entry name" value="HIS_KIN"/>
    <property type="match status" value="1"/>
</dbReference>
<dbReference type="OrthoDB" id="1931120at2"/>
<dbReference type="SMART" id="SM00387">
    <property type="entry name" value="HATPase_c"/>
    <property type="match status" value="1"/>
</dbReference>
<dbReference type="SUPFAM" id="SSF47384">
    <property type="entry name" value="Homodimeric domain of signal transducing histidine kinase"/>
    <property type="match status" value="1"/>
</dbReference>
<dbReference type="Gene3D" id="1.10.287.130">
    <property type="match status" value="1"/>
</dbReference>
<keyword evidence="11" id="KW-1185">Reference proteome</keyword>
<dbReference type="PANTHER" id="PTHR43065:SF46">
    <property type="entry name" value="C4-DICARBOXYLATE TRANSPORT SENSOR PROTEIN DCTB"/>
    <property type="match status" value="1"/>
</dbReference>
<name>I4C0Y5_DESTA</name>
<dbReference type="InterPro" id="IPR003661">
    <property type="entry name" value="HisK_dim/P_dom"/>
</dbReference>
<dbReference type="Gene3D" id="3.30.450.20">
    <property type="entry name" value="PAS domain"/>
    <property type="match status" value="1"/>
</dbReference>
<protein>
    <recommendedName>
        <fullName evidence="2">histidine kinase</fullName>
        <ecNumber evidence="2">2.7.13.3</ecNumber>
    </recommendedName>
</protein>
<dbReference type="CDD" id="cd00082">
    <property type="entry name" value="HisKA"/>
    <property type="match status" value="1"/>
</dbReference>